<dbReference type="PANTHER" id="PTHR43777:SF1">
    <property type="entry name" value="MOLYBDENUM COFACTOR CYTIDYLYLTRANSFERASE"/>
    <property type="match status" value="1"/>
</dbReference>
<keyword evidence="2" id="KW-0808">Transferase</keyword>
<dbReference type="KEGG" id="enn:FRE64_00980"/>
<dbReference type="AlphaFoldDB" id="A0A5B8NJF7"/>
<name>A0A5B8NJF7_9CHRO</name>
<dbReference type="SUPFAM" id="SSF53448">
    <property type="entry name" value="Nucleotide-diphospho-sugar transferases"/>
    <property type="match status" value="1"/>
</dbReference>
<dbReference type="CDD" id="cd04182">
    <property type="entry name" value="GT_2_like_f"/>
    <property type="match status" value="1"/>
</dbReference>
<proteinExistence type="predicted"/>
<dbReference type="Pfam" id="PF12804">
    <property type="entry name" value="NTP_transf_3"/>
    <property type="match status" value="1"/>
</dbReference>
<dbReference type="GO" id="GO:0016779">
    <property type="term" value="F:nucleotidyltransferase activity"/>
    <property type="evidence" value="ECO:0007669"/>
    <property type="project" value="UniProtKB-ARBA"/>
</dbReference>
<dbReference type="InterPro" id="IPR025877">
    <property type="entry name" value="MobA-like_NTP_Trfase"/>
</dbReference>
<dbReference type="RefSeq" id="WP_146294252.1">
    <property type="nucleotide sequence ID" value="NZ_CP042326.1"/>
</dbReference>
<dbReference type="EMBL" id="CP042326">
    <property type="protein sequence ID" value="QDZ38641.1"/>
    <property type="molecule type" value="Genomic_DNA"/>
</dbReference>
<reference evidence="2" key="1">
    <citation type="submission" date="2019-08" db="EMBL/GenBank/DDBJ databases">
        <title>Carotenoids and Carotenoid Binding Proteins in the Halophilic Cyanobacterium Euhalothece sp. ZM00.</title>
        <authorList>
            <person name="Cho S.M."/>
            <person name="Song J.Y."/>
            <person name="Park Y.-I."/>
        </authorList>
    </citation>
    <scope>NUCLEOTIDE SEQUENCE [LARGE SCALE GENOMIC DNA]</scope>
    <source>
        <strain evidence="2">Z-M001</strain>
    </source>
</reference>
<evidence type="ECO:0000313" key="3">
    <source>
        <dbReference type="Proteomes" id="UP000318453"/>
    </source>
</evidence>
<evidence type="ECO:0000259" key="1">
    <source>
        <dbReference type="Pfam" id="PF12804"/>
    </source>
</evidence>
<dbReference type="Gene3D" id="3.90.550.10">
    <property type="entry name" value="Spore Coat Polysaccharide Biosynthesis Protein SpsA, Chain A"/>
    <property type="match status" value="1"/>
</dbReference>
<protein>
    <submittedName>
        <fullName evidence="2">Nucleotidyltransferase family protein</fullName>
    </submittedName>
</protein>
<dbReference type="PANTHER" id="PTHR43777">
    <property type="entry name" value="MOLYBDENUM COFACTOR CYTIDYLYLTRANSFERASE"/>
    <property type="match status" value="1"/>
</dbReference>
<sequence length="196" mass="21168">MGEIGIILLAAGAATRFSQPKQLLSYHGKPLLQHLTEVALASGCQPIVVVLGAFASQIEPLLTPLPVAIALNEKWSQGMASSLQCGVSKIQEMATLLDALIVMLGDQPLVSPEVIQQLVTHYRNSDRRIVASQYDGIVGVPALFDQSLIPELMTLQGDMGAKPIINRYDAEVVKVPFPEGAIDIDTPQDWEKLLNC</sequence>
<evidence type="ECO:0000313" key="2">
    <source>
        <dbReference type="EMBL" id="QDZ38641.1"/>
    </source>
</evidence>
<dbReference type="Proteomes" id="UP000318453">
    <property type="component" value="Chromosome"/>
</dbReference>
<accession>A0A5B8NJF7</accession>
<dbReference type="InterPro" id="IPR029044">
    <property type="entry name" value="Nucleotide-diphossugar_trans"/>
</dbReference>
<keyword evidence="3" id="KW-1185">Reference proteome</keyword>
<feature type="domain" description="MobA-like NTP transferase" evidence="1">
    <location>
        <begin position="7"/>
        <end position="169"/>
    </location>
</feature>
<gene>
    <name evidence="2" type="ORF">FRE64_00980</name>
</gene>
<dbReference type="OrthoDB" id="285216at2"/>
<organism evidence="2 3">
    <name type="scientific">Euhalothece natronophila Z-M001</name>
    <dbReference type="NCBI Taxonomy" id="522448"/>
    <lineage>
        <taxon>Bacteria</taxon>
        <taxon>Bacillati</taxon>
        <taxon>Cyanobacteriota</taxon>
        <taxon>Cyanophyceae</taxon>
        <taxon>Oscillatoriophycideae</taxon>
        <taxon>Chroococcales</taxon>
        <taxon>Halothecacae</taxon>
        <taxon>Halothece cluster</taxon>
        <taxon>Euhalothece</taxon>
    </lineage>
</organism>